<name>A0A5J5ELR5_9PEZI</name>
<gene>
    <name evidence="12" type="ORF">FN846DRAFT_286438</name>
</gene>
<keyword evidence="13" id="KW-1185">Reference proteome</keyword>
<dbReference type="PANTHER" id="PTHR46009:SF1">
    <property type="entry name" value="VACUOLAR PROTEIN SORTING-ASSOCIATED PROTEIN VTA1 HOMOLOG"/>
    <property type="match status" value="1"/>
</dbReference>
<dbReference type="OrthoDB" id="391137at2759"/>
<keyword evidence="5" id="KW-0963">Cytoplasm</keyword>
<evidence type="ECO:0000259" key="11">
    <source>
        <dbReference type="Pfam" id="PF18097"/>
    </source>
</evidence>
<dbReference type="Proteomes" id="UP000326924">
    <property type="component" value="Unassembled WGS sequence"/>
</dbReference>
<organism evidence="12 13">
    <name type="scientific">Sphaerosporella brunnea</name>
    <dbReference type="NCBI Taxonomy" id="1250544"/>
    <lineage>
        <taxon>Eukaryota</taxon>
        <taxon>Fungi</taxon>
        <taxon>Dikarya</taxon>
        <taxon>Ascomycota</taxon>
        <taxon>Pezizomycotina</taxon>
        <taxon>Pezizomycetes</taxon>
        <taxon>Pezizales</taxon>
        <taxon>Pyronemataceae</taxon>
        <taxon>Sphaerosporella</taxon>
    </lineage>
</organism>
<evidence type="ECO:0000256" key="1">
    <source>
        <dbReference type="ARBA" id="ARBA00004481"/>
    </source>
</evidence>
<dbReference type="GO" id="GO:0005771">
    <property type="term" value="C:multivesicular body"/>
    <property type="evidence" value="ECO:0007669"/>
    <property type="project" value="TreeGrafter"/>
</dbReference>
<evidence type="ECO:0000256" key="5">
    <source>
        <dbReference type="ARBA" id="ARBA00022490"/>
    </source>
</evidence>
<keyword evidence="7" id="KW-0653">Protein transport</keyword>
<dbReference type="PANTHER" id="PTHR46009">
    <property type="entry name" value="VACUOLAR PROTEIN SORTING-ASSOCIATED PROTEIN VTA1 HOMOLOG"/>
    <property type="match status" value="1"/>
</dbReference>
<evidence type="ECO:0000256" key="4">
    <source>
        <dbReference type="ARBA" id="ARBA00022448"/>
    </source>
</evidence>
<evidence type="ECO:0000259" key="10">
    <source>
        <dbReference type="Pfam" id="PF04652"/>
    </source>
</evidence>
<dbReference type="Pfam" id="PF04652">
    <property type="entry name" value="Vta1"/>
    <property type="match status" value="1"/>
</dbReference>
<dbReference type="GO" id="GO:0015031">
    <property type="term" value="P:protein transport"/>
    <property type="evidence" value="ECO:0007669"/>
    <property type="project" value="UniProtKB-KW"/>
</dbReference>
<evidence type="ECO:0000256" key="7">
    <source>
        <dbReference type="ARBA" id="ARBA00022927"/>
    </source>
</evidence>
<keyword evidence="4" id="KW-0813">Transport</keyword>
<reference evidence="12 13" key="1">
    <citation type="submission" date="2019-09" db="EMBL/GenBank/DDBJ databases">
        <title>Draft genome of the ectomycorrhizal ascomycete Sphaerosporella brunnea.</title>
        <authorList>
            <consortium name="DOE Joint Genome Institute"/>
            <person name="Benucci G.M."/>
            <person name="Marozzi G."/>
            <person name="Antonielli L."/>
            <person name="Sanchez S."/>
            <person name="Marco P."/>
            <person name="Wang X."/>
            <person name="Falini L.B."/>
            <person name="Barry K."/>
            <person name="Haridas S."/>
            <person name="Lipzen A."/>
            <person name="Labutti K."/>
            <person name="Grigoriev I.V."/>
            <person name="Murat C."/>
            <person name="Martin F."/>
            <person name="Albertini E."/>
            <person name="Donnini D."/>
            <person name="Bonito G."/>
        </authorList>
    </citation>
    <scope>NUCLEOTIDE SEQUENCE [LARGE SCALE GENOMIC DNA]</scope>
    <source>
        <strain evidence="12 13">Sb_GMNB300</strain>
    </source>
</reference>
<comment type="caution">
    <text evidence="12">The sequence shown here is derived from an EMBL/GenBank/DDBJ whole genome shotgun (WGS) entry which is preliminary data.</text>
</comment>
<dbReference type="Gene3D" id="1.20.5.420">
    <property type="entry name" value="Immunoglobulin FC, subunit C"/>
    <property type="match status" value="1"/>
</dbReference>
<keyword evidence="8" id="KW-0472">Membrane</keyword>
<dbReference type="AlphaFoldDB" id="A0A5J5ELR5"/>
<evidence type="ECO:0000256" key="6">
    <source>
        <dbReference type="ARBA" id="ARBA00022753"/>
    </source>
</evidence>
<dbReference type="Gene3D" id="1.25.40.270">
    <property type="entry name" value="Vacuolar protein sorting-associated protein vta1"/>
    <property type="match status" value="1"/>
</dbReference>
<feature type="domain" description="Vta1 C-terminal" evidence="11">
    <location>
        <begin position="322"/>
        <end position="358"/>
    </location>
</feature>
<comment type="subcellular location">
    <subcellularLocation>
        <location evidence="2">Cytoplasm</location>
    </subcellularLocation>
    <subcellularLocation>
        <location evidence="1">Endosome membrane</location>
        <topology evidence="1">Peripheral membrane protein</topology>
    </subcellularLocation>
</comment>
<dbReference type="InterPro" id="IPR039431">
    <property type="entry name" value="Vta1/CALS_N"/>
</dbReference>
<dbReference type="Pfam" id="PF18097">
    <property type="entry name" value="Vta1_C"/>
    <property type="match status" value="1"/>
</dbReference>
<feature type="region of interest" description="Disordered" evidence="9">
    <location>
        <begin position="158"/>
        <end position="213"/>
    </location>
</feature>
<feature type="compositionally biased region" description="Pro residues" evidence="9">
    <location>
        <begin position="293"/>
        <end position="307"/>
    </location>
</feature>
<dbReference type="EMBL" id="VXIS01000226">
    <property type="protein sequence ID" value="KAA8896131.1"/>
    <property type="molecule type" value="Genomic_DNA"/>
</dbReference>
<comment type="similarity">
    <text evidence="3">Belongs to the VTA1 family.</text>
</comment>
<dbReference type="InterPro" id="IPR023175">
    <property type="entry name" value="Vta1/CALS_N_sf"/>
</dbReference>
<feature type="compositionally biased region" description="Polar residues" evidence="9">
    <location>
        <begin position="310"/>
        <end position="319"/>
    </location>
</feature>
<protein>
    <submittedName>
        <fullName evidence="12">Vta1 like-domain-containing protein</fullName>
    </submittedName>
</protein>
<evidence type="ECO:0000256" key="2">
    <source>
        <dbReference type="ARBA" id="ARBA00004496"/>
    </source>
</evidence>
<evidence type="ECO:0000313" key="13">
    <source>
        <dbReference type="Proteomes" id="UP000326924"/>
    </source>
</evidence>
<evidence type="ECO:0000256" key="8">
    <source>
        <dbReference type="ARBA" id="ARBA00023136"/>
    </source>
</evidence>
<proteinExistence type="inferred from homology"/>
<dbReference type="InterPro" id="IPR041212">
    <property type="entry name" value="Vta1_C"/>
</dbReference>
<dbReference type="GO" id="GO:0032511">
    <property type="term" value="P:late endosome to vacuole transport via multivesicular body sorting pathway"/>
    <property type="evidence" value="ECO:0007669"/>
    <property type="project" value="InterPro"/>
</dbReference>
<evidence type="ECO:0000256" key="3">
    <source>
        <dbReference type="ARBA" id="ARBA00007895"/>
    </source>
</evidence>
<dbReference type="InterPro" id="IPR044538">
    <property type="entry name" value="Vta1-like"/>
</dbReference>
<sequence length="362" mass="39723">MLPQPPDTLKAIRPFIQRGNQMAAIDAVITYYCYFYAVRLALSKGLHTASPESTDYVSSVMEELEQRKETLKGDDRIDDDLVARAYVENFATRIFENGSRVINAGTATEKTPDTLQAAAVFLELVRIFDEADEEVAKKIMYAKFHAARILKAVKEGKEINPPPAEATPSPAMRPQATVEDVPDGGEPLRPLDQKPPREYASPSLPDVPPAVPDQQHEYFMPVSEVREPEAPPLTAPSMGVAPDLHTHLPPPASPPPTAFPPSPPAFQQPIAPPPVSNFQSTPPPMSHFQPTPAFHPTPVFHPTPTAPPLQQYSQPPTQEISEENINKAQKYAKWAISALDYEDVDNAILQLRSALAALGVRP</sequence>
<evidence type="ECO:0000256" key="9">
    <source>
        <dbReference type="SAM" id="MobiDB-lite"/>
    </source>
</evidence>
<keyword evidence="6" id="KW-0967">Endosome</keyword>
<dbReference type="GO" id="GO:0010008">
    <property type="term" value="C:endosome membrane"/>
    <property type="evidence" value="ECO:0007669"/>
    <property type="project" value="UniProtKB-SubCell"/>
</dbReference>
<feature type="domain" description="Vta1/callose synthase N-terminal" evidence="10">
    <location>
        <begin position="12"/>
        <end position="155"/>
    </location>
</feature>
<feature type="region of interest" description="Disordered" evidence="9">
    <location>
        <begin position="225"/>
        <end position="319"/>
    </location>
</feature>
<evidence type="ECO:0000313" key="12">
    <source>
        <dbReference type="EMBL" id="KAA8896131.1"/>
    </source>
</evidence>
<feature type="compositionally biased region" description="Pro residues" evidence="9">
    <location>
        <begin position="248"/>
        <end position="285"/>
    </location>
</feature>
<accession>A0A5J5ELR5</accession>
<dbReference type="InParanoid" id="A0A5J5ELR5"/>